<evidence type="ECO:0000313" key="3">
    <source>
        <dbReference type="Proteomes" id="UP001642406"/>
    </source>
</evidence>
<gene>
    <name evidence="2" type="ORF">SBRCBS47491_005758</name>
</gene>
<feature type="compositionally biased region" description="Low complexity" evidence="1">
    <location>
        <begin position="85"/>
        <end position="106"/>
    </location>
</feature>
<name>A0ABP0C074_9PEZI</name>
<dbReference type="EMBL" id="CAWUHC010000052">
    <property type="protein sequence ID" value="CAK7225046.1"/>
    <property type="molecule type" value="Genomic_DNA"/>
</dbReference>
<comment type="caution">
    <text evidence="2">The sequence shown here is derived from an EMBL/GenBank/DDBJ whole genome shotgun (WGS) entry which is preliminary data.</text>
</comment>
<evidence type="ECO:0000313" key="2">
    <source>
        <dbReference type="EMBL" id="CAK7225046.1"/>
    </source>
</evidence>
<feature type="compositionally biased region" description="Polar residues" evidence="1">
    <location>
        <begin position="22"/>
        <end position="31"/>
    </location>
</feature>
<feature type="compositionally biased region" description="Low complexity" evidence="1">
    <location>
        <begin position="32"/>
        <end position="45"/>
    </location>
</feature>
<feature type="compositionally biased region" description="Basic and acidic residues" evidence="1">
    <location>
        <begin position="11"/>
        <end position="21"/>
    </location>
</feature>
<reference evidence="2 3" key="1">
    <citation type="submission" date="2024-01" db="EMBL/GenBank/DDBJ databases">
        <authorList>
            <person name="Allen C."/>
            <person name="Tagirdzhanova G."/>
        </authorList>
    </citation>
    <scope>NUCLEOTIDE SEQUENCE [LARGE SCALE GENOMIC DNA]</scope>
</reference>
<sequence>MANDDPANSAEKGKGKAKDTDGNTSGNQANQTTATLTSTTATATAPEGSSVFSRIAQSAAGLSRDFVSARPSGGDLAALTSTDKAGPVSSGQSSQQSTAAGEGSAAALPAWASPFTGSSHAQQHATAQDAAFAEFLDGADIDMSLPTEPIIGLNDSMGDNNSGMESTWAAHQTSSTYMQTATITQQPSSAVAEQESRDGLDVVNLLAADGPPEEEPDYGDIELAEDEIKALKRALFGNNNENTGSLPATHQNWDNVLNFIPDFVRPNPLGGYEDEEVSAGAPVKSHDTQATMGMTHSSESTRQWLDQWHDVLTRYDDEVWGGLSPLVALAREEVDQLQQSEPEQIPAGTKALDRLRQILGHLRE</sequence>
<feature type="region of interest" description="Disordered" evidence="1">
    <location>
        <begin position="66"/>
        <end position="106"/>
    </location>
</feature>
<feature type="region of interest" description="Disordered" evidence="1">
    <location>
        <begin position="1"/>
        <end position="49"/>
    </location>
</feature>
<evidence type="ECO:0000256" key="1">
    <source>
        <dbReference type="SAM" id="MobiDB-lite"/>
    </source>
</evidence>
<keyword evidence="3" id="KW-1185">Reference proteome</keyword>
<accession>A0ABP0C074</accession>
<dbReference type="Proteomes" id="UP001642406">
    <property type="component" value="Unassembled WGS sequence"/>
</dbReference>
<organism evidence="2 3">
    <name type="scientific">Sporothrix bragantina</name>
    <dbReference type="NCBI Taxonomy" id="671064"/>
    <lineage>
        <taxon>Eukaryota</taxon>
        <taxon>Fungi</taxon>
        <taxon>Dikarya</taxon>
        <taxon>Ascomycota</taxon>
        <taxon>Pezizomycotina</taxon>
        <taxon>Sordariomycetes</taxon>
        <taxon>Sordariomycetidae</taxon>
        <taxon>Ophiostomatales</taxon>
        <taxon>Ophiostomataceae</taxon>
        <taxon>Sporothrix</taxon>
    </lineage>
</organism>
<protein>
    <submittedName>
        <fullName evidence="2">Uncharacterized protein</fullName>
    </submittedName>
</protein>
<proteinExistence type="predicted"/>